<reference evidence="6" key="1">
    <citation type="submission" date="2023-11" db="EMBL/GenBank/DDBJ databases">
        <authorList>
            <person name="Alioto T."/>
            <person name="Alioto T."/>
            <person name="Gomez Garrido J."/>
        </authorList>
    </citation>
    <scope>NUCLEOTIDE SEQUENCE</scope>
</reference>
<dbReference type="Pfam" id="PF01126">
    <property type="entry name" value="Heme_oxygenase"/>
    <property type="match status" value="1"/>
</dbReference>
<evidence type="ECO:0000256" key="1">
    <source>
        <dbReference type="ARBA" id="ARBA00022617"/>
    </source>
</evidence>
<dbReference type="InterPro" id="IPR002051">
    <property type="entry name" value="Haem_Oase"/>
</dbReference>
<dbReference type="SUPFAM" id="SSF48613">
    <property type="entry name" value="Heme oxygenase-like"/>
    <property type="match status" value="1"/>
</dbReference>
<evidence type="ECO:0000256" key="5">
    <source>
        <dbReference type="SAM" id="Phobius"/>
    </source>
</evidence>
<keyword evidence="2" id="KW-0479">Metal-binding</keyword>
<sequence>MAARIPTPSLSPPPPPPTMIPQNATLPGRINTATRKQHTELNRLLINRLPLSLPPHQETPLLYSKGIVPFARIFILFEIEWELLTRQVENKPASSSSHDQELREWLANLRPKGLARSHRLRNDLKHLRLVAGPTMFDTPDLGTEWTRKMRSLVRSKPHVFVAFAWVFYMAVFSGGRWIRQQLANAGPEFWTQQASTLQVDKGEQSPLLELPGFSFLSFDGDQDGEDLKALFKTRLADAERIFTEEEKQGVVDIAGELFDRSICLVTELDRRVSRQRILSWIPTILLAVVGVFGLVLGFCWNGGLVRGL</sequence>
<accession>A0AAI9E888</accession>
<keyword evidence="3" id="KW-0408">Iron</keyword>
<comment type="caution">
    <text evidence="6">The sequence shown here is derived from an EMBL/GenBank/DDBJ whole genome shotgun (WGS) entry which is preliminary data.</text>
</comment>
<evidence type="ECO:0000256" key="3">
    <source>
        <dbReference type="ARBA" id="ARBA00023004"/>
    </source>
</evidence>
<name>A0AAI9E888_9PEZI</name>
<organism evidence="6 7">
    <name type="scientific">Lecanosticta acicola</name>
    <dbReference type="NCBI Taxonomy" id="111012"/>
    <lineage>
        <taxon>Eukaryota</taxon>
        <taxon>Fungi</taxon>
        <taxon>Dikarya</taxon>
        <taxon>Ascomycota</taxon>
        <taxon>Pezizomycotina</taxon>
        <taxon>Dothideomycetes</taxon>
        <taxon>Dothideomycetidae</taxon>
        <taxon>Mycosphaerellales</taxon>
        <taxon>Mycosphaerellaceae</taxon>
        <taxon>Lecanosticta</taxon>
    </lineage>
</organism>
<protein>
    <submittedName>
        <fullName evidence="6">Heme oxygenase</fullName>
    </submittedName>
</protein>
<keyword evidence="5" id="KW-0472">Membrane</keyword>
<dbReference type="PANTHER" id="PTHR10720:SF0">
    <property type="entry name" value="HEME OXYGENASE"/>
    <property type="match status" value="1"/>
</dbReference>
<evidence type="ECO:0000313" key="6">
    <source>
        <dbReference type="EMBL" id="CAK3856598.1"/>
    </source>
</evidence>
<evidence type="ECO:0000256" key="4">
    <source>
        <dbReference type="SAM" id="MobiDB-lite"/>
    </source>
</evidence>
<dbReference type="InterPro" id="IPR016084">
    <property type="entry name" value="Haem_Oase-like_multi-hlx"/>
</dbReference>
<dbReference type="GO" id="GO:0046872">
    <property type="term" value="F:metal ion binding"/>
    <property type="evidence" value="ECO:0007669"/>
    <property type="project" value="UniProtKB-KW"/>
</dbReference>
<gene>
    <name evidence="6" type="ORF">LECACI_7A001748</name>
</gene>
<dbReference type="PANTHER" id="PTHR10720">
    <property type="entry name" value="HEME OXYGENASE"/>
    <property type="match status" value="1"/>
</dbReference>
<dbReference type="EMBL" id="CAVMBE010000007">
    <property type="protein sequence ID" value="CAK3856598.1"/>
    <property type="molecule type" value="Genomic_DNA"/>
</dbReference>
<dbReference type="GO" id="GO:0006788">
    <property type="term" value="P:heme oxidation"/>
    <property type="evidence" value="ECO:0007669"/>
    <property type="project" value="InterPro"/>
</dbReference>
<keyword evidence="1" id="KW-0349">Heme</keyword>
<dbReference type="Proteomes" id="UP001296104">
    <property type="component" value="Unassembled WGS sequence"/>
</dbReference>
<evidence type="ECO:0000256" key="2">
    <source>
        <dbReference type="ARBA" id="ARBA00022723"/>
    </source>
</evidence>
<proteinExistence type="predicted"/>
<feature type="transmembrane region" description="Helical" evidence="5">
    <location>
        <begin position="157"/>
        <end position="178"/>
    </location>
</feature>
<dbReference type="CDD" id="cd19165">
    <property type="entry name" value="HemeO"/>
    <property type="match status" value="1"/>
</dbReference>
<dbReference type="AlphaFoldDB" id="A0AAI9E888"/>
<feature type="region of interest" description="Disordered" evidence="4">
    <location>
        <begin position="1"/>
        <end position="24"/>
    </location>
</feature>
<dbReference type="Gene3D" id="1.20.910.10">
    <property type="entry name" value="Heme oxygenase-like"/>
    <property type="match status" value="1"/>
</dbReference>
<dbReference type="InterPro" id="IPR016053">
    <property type="entry name" value="Haem_Oase-like"/>
</dbReference>
<keyword evidence="7" id="KW-1185">Reference proteome</keyword>
<keyword evidence="5" id="KW-0812">Transmembrane</keyword>
<feature type="transmembrane region" description="Helical" evidence="5">
    <location>
        <begin position="277"/>
        <end position="300"/>
    </location>
</feature>
<keyword evidence="5" id="KW-1133">Transmembrane helix</keyword>
<dbReference type="GO" id="GO:0004392">
    <property type="term" value="F:heme oxygenase (decyclizing) activity"/>
    <property type="evidence" value="ECO:0007669"/>
    <property type="project" value="InterPro"/>
</dbReference>
<feature type="compositionally biased region" description="Pro residues" evidence="4">
    <location>
        <begin position="9"/>
        <end position="19"/>
    </location>
</feature>
<evidence type="ECO:0000313" key="7">
    <source>
        <dbReference type="Proteomes" id="UP001296104"/>
    </source>
</evidence>